<evidence type="ECO:0000313" key="2">
    <source>
        <dbReference type="EMBL" id="RJT88860.1"/>
    </source>
</evidence>
<sequence length="134" mass="14766">MKALVATRATQGLRATDRTDCVEGEMVWMVAPCDTSRRRPDGPCDCGRTFLGMSSQGRTTTAMVQNLPGLSRQDYEDALRGSFEARGLCSRCRTVFFAEHVDALLALAEALPEGSVVGRRLGRLVVRVRRQLPH</sequence>
<dbReference type="AlphaFoldDB" id="A0A3A5MFD1"/>
<gene>
    <name evidence="2" type="ORF">D6T64_08730</name>
</gene>
<dbReference type="Pfam" id="PF24831">
    <property type="entry name" value="DUF7715"/>
    <property type="match status" value="1"/>
</dbReference>
<dbReference type="InterPro" id="IPR056132">
    <property type="entry name" value="DUF7715"/>
</dbReference>
<dbReference type="Proteomes" id="UP000272015">
    <property type="component" value="Unassembled WGS sequence"/>
</dbReference>
<feature type="domain" description="DUF7715" evidence="1">
    <location>
        <begin position="1"/>
        <end position="128"/>
    </location>
</feature>
<protein>
    <recommendedName>
        <fullName evidence="1">DUF7715 domain-containing protein</fullName>
    </recommendedName>
</protein>
<evidence type="ECO:0000259" key="1">
    <source>
        <dbReference type="Pfam" id="PF24831"/>
    </source>
</evidence>
<name>A0A3A5MFD1_9MICO</name>
<proteinExistence type="predicted"/>
<evidence type="ECO:0000313" key="3">
    <source>
        <dbReference type="Proteomes" id="UP000272015"/>
    </source>
</evidence>
<dbReference type="RefSeq" id="WP_119974303.1">
    <property type="nucleotide sequence ID" value="NZ_JBHSQA010000003.1"/>
</dbReference>
<keyword evidence="3" id="KW-1185">Reference proteome</keyword>
<organism evidence="2 3">
    <name type="scientific">Cryobacterium melibiosiphilum</name>
    <dbReference type="NCBI Taxonomy" id="995039"/>
    <lineage>
        <taxon>Bacteria</taxon>
        <taxon>Bacillati</taxon>
        <taxon>Actinomycetota</taxon>
        <taxon>Actinomycetes</taxon>
        <taxon>Micrococcales</taxon>
        <taxon>Microbacteriaceae</taxon>
        <taxon>Cryobacterium</taxon>
    </lineage>
</organism>
<dbReference type="OrthoDB" id="3476326at2"/>
<accession>A0A3A5MFD1</accession>
<dbReference type="EMBL" id="QZVS01000079">
    <property type="protein sequence ID" value="RJT88860.1"/>
    <property type="molecule type" value="Genomic_DNA"/>
</dbReference>
<reference evidence="2 3" key="1">
    <citation type="submission" date="2018-09" db="EMBL/GenBank/DDBJ databases">
        <title>Novel species of Cryobacterium.</title>
        <authorList>
            <person name="Liu Q."/>
            <person name="Xin Y.-H."/>
        </authorList>
    </citation>
    <scope>NUCLEOTIDE SEQUENCE [LARGE SCALE GENOMIC DNA]</scope>
    <source>
        <strain evidence="2 3">Hh39</strain>
    </source>
</reference>
<comment type="caution">
    <text evidence="2">The sequence shown here is derived from an EMBL/GenBank/DDBJ whole genome shotgun (WGS) entry which is preliminary data.</text>
</comment>